<evidence type="ECO:0000256" key="2">
    <source>
        <dbReference type="ARBA" id="ARBA00022692"/>
    </source>
</evidence>
<feature type="transmembrane region" description="Helical" evidence="6">
    <location>
        <begin position="265"/>
        <end position="282"/>
    </location>
</feature>
<feature type="transmembrane region" description="Helical" evidence="6">
    <location>
        <begin position="289"/>
        <end position="312"/>
    </location>
</feature>
<dbReference type="PANTHER" id="PTHR30071">
    <property type="entry name" value="HEME EXPORTER PROTEIN C"/>
    <property type="match status" value="1"/>
</dbReference>
<dbReference type="PANTHER" id="PTHR30071:SF1">
    <property type="entry name" value="CYTOCHROME B_B6 PROTEIN-RELATED"/>
    <property type="match status" value="1"/>
</dbReference>
<evidence type="ECO:0000256" key="6">
    <source>
        <dbReference type="SAM" id="Phobius"/>
    </source>
</evidence>
<feature type="transmembrane region" description="Helical" evidence="6">
    <location>
        <begin position="169"/>
        <end position="198"/>
    </location>
</feature>
<dbReference type="EMBL" id="BONY01000067">
    <property type="protein sequence ID" value="GIH09412.1"/>
    <property type="molecule type" value="Genomic_DNA"/>
</dbReference>
<evidence type="ECO:0000256" key="5">
    <source>
        <dbReference type="ARBA" id="ARBA00023136"/>
    </source>
</evidence>
<name>A0A8J3QGX0_9ACTN</name>
<dbReference type="Pfam" id="PF01578">
    <property type="entry name" value="Cytochrom_C_asm"/>
    <property type="match status" value="1"/>
</dbReference>
<dbReference type="InterPro" id="IPR045062">
    <property type="entry name" value="Cyt_c_biogenesis_CcsA/CcmC"/>
</dbReference>
<dbReference type="AlphaFoldDB" id="A0A8J3QGX0"/>
<keyword evidence="5 6" id="KW-0472">Membrane</keyword>
<keyword evidence="3" id="KW-0201">Cytochrome c-type biogenesis</keyword>
<evidence type="ECO:0000313" key="9">
    <source>
        <dbReference type="Proteomes" id="UP000612899"/>
    </source>
</evidence>
<organism evidence="8 9">
    <name type="scientific">Rhizocola hellebori</name>
    <dbReference type="NCBI Taxonomy" id="1392758"/>
    <lineage>
        <taxon>Bacteria</taxon>
        <taxon>Bacillati</taxon>
        <taxon>Actinomycetota</taxon>
        <taxon>Actinomycetes</taxon>
        <taxon>Micromonosporales</taxon>
        <taxon>Micromonosporaceae</taxon>
        <taxon>Rhizocola</taxon>
    </lineage>
</organism>
<dbReference type="GO" id="GO:0017004">
    <property type="term" value="P:cytochrome complex assembly"/>
    <property type="evidence" value="ECO:0007669"/>
    <property type="project" value="UniProtKB-KW"/>
</dbReference>
<dbReference type="GO" id="GO:0020037">
    <property type="term" value="F:heme binding"/>
    <property type="evidence" value="ECO:0007669"/>
    <property type="project" value="InterPro"/>
</dbReference>
<dbReference type="Proteomes" id="UP000612899">
    <property type="component" value="Unassembled WGS sequence"/>
</dbReference>
<dbReference type="RefSeq" id="WP_203913143.1">
    <property type="nucleotide sequence ID" value="NZ_BONY01000067.1"/>
</dbReference>
<evidence type="ECO:0000256" key="4">
    <source>
        <dbReference type="ARBA" id="ARBA00022989"/>
    </source>
</evidence>
<proteinExistence type="predicted"/>
<evidence type="ECO:0000313" key="8">
    <source>
        <dbReference type="EMBL" id="GIH09412.1"/>
    </source>
</evidence>
<evidence type="ECO:0000256" key="1">
    <source>
        <dbReference type="ARBA" id="ARBA00004141"/>
    </source>
</evidence>
<feature type="transmembrane region" description="Helical" evidence="6">
    <location>
        <begin position="112"/>
        <end position="130"/>
    </location>
</feature>
<keyword evidence="2 6" id="KW-0812">Transmembrane</keyword>
<feature type="domain" description="Cytochrome c assembly protein" evidence="7">
    <location>
        <begin position="106"/>
        <end position="316"/>
    </location>
</feature>
<feature type="transmembrane region" description="Helical" evidence="6">
    <location>
        <begin position="78"/>
        <end position="100"/>
    </location>
</feature>
<protein>
    <submittedName>
        <fullName evidence="8">C-type cytochrome biogenesis protein CcsB</fullName>
    </submittedName>
</protein>
<keyword evidence="9" id="KW-1185">Reference proteome</keyword>
<keyword evidence="4 6" id="KW-1133">Transmembrane helix</keyword>
<feature type="transmembrane region" description="Helical" evidence="6">
    <location>
        <begin position="137"/>
        <end position="157"/>
    </location>
</feature>
<reference evidence="8" key="1">
    <citation type="submission" date="2021-01" db="EMBL/GenBank/DDBJ databases">
        <title>Whole genome shotgun sequence of Rhizocola hellebori NBRC 109834.</title>
        <authorList>
            <person name="Komaki H."/>
            <person name="Tamura T."/>
        </authorList>
    </citation>
    <scope>NUCLEOTIDE SEQUENCE</scope>
    <source>
        <strain evidence="8">NBRC 109834</strain>
    </source>
</reference>
<dbReference type="InterPro" id="IPR017562">
    <property type="entry name" value="Cyt_c_biogenesis_CcsA"/>
</dbReference>
<gene>
    <name evidence="8" type="ORF">Rhe02_74790</name>
</gene>
<comment type="subcellular location">
    <subcellularLocation>
        <location evidence="1">Membrane</location>
        <topology evidence="1">Multi-pass membrane protein</topology>
    </subcellularLocation>
</comment>
<accession>A0A8J3QGX0</accession>
<dbReference type="NCBIfam" id="TIGR03144">
    <property type="entry name" value="cytochr_II_ccsB"/>
    <property type="match status" value="1"/>
</dbReference>
<comment type="caution">
    <text evidence="8">The sequence shown here is derived from an EMBL/GenBank/DDBJ whole genome shotgun (WGS) entry which is preliminary data.</text>
</comment>
<feature type="transmembrane region" description="Helical" evidence="6">
    <location>
        <begin position="233"/>
        <end position="253"/>
    </location>
</feature>
<feature type="transmembrane region" description="Helical" evidence="6">
    <location>
        <begin position="12"/>
        <end position="30"/>
    </location>
</feature>
<dbReference type="InterPro" id="IPR002541">
    <property type="entry name" value="Cyt_c_assembly"/>
</dbReference>
<sequence>MAALSDNVLITITVLAYLVAMLLHSADYAFGRQSHIAKAAVRERELVGAGGPPVVEKAGGFLIGQEIKPRAKLSMLQIALGATVLAGAAHLATVVTRALAAERMPWGNMYEFVLTVTLLGTLVWLAVAIVKPEVRHLGLFVVLVQVLLTGVAQIVLQKPIGPLVPALDSYWFVIHVASVATASALFLVGFAASLMYLLRSGYDKGKRGGLYPYGRLFANAETVERLSFRMHAFAFPIWTFGVTAGAIWAEAAWGRYWGWDPKETWAFISWIVYAGYLHARATPSISRRAAAWIAVIGWATMLMNLFGVNIFFEGLHSYGGV</sequence>
<evidence type="ECO:0000259" key="7">
    <source>
        <dbReference type="Pfam" id="PF01578"/>
    </source>
</evidence>
<evidence type="ECO:0000256" key="3">
    <source>
        <dbReference type="ARBA" id="ARBA00022748"/>
    </source>
</evidence>
<dbReference type="GO" id="GO:0005886">
    <property type="term" value="C:plasma membrane"/>
    <property type="evidence" value="ECO:0007669"/>
    <property type="project" value="TreeGrafter"/>
</dbReference>